<dbReference type="OrthoDB" id="9772456at2"/>
<feature type="binding site" evidence="5">
    <location>
        <position position="90"/>
    </location>
    <ligand>
        <name>Mg(2+)</name>
        <dbReference type="ChEBI" id="CHEBI:18420"/>
        <label>2</label>
    </ligand>
</feature>
<dbReference type="PANTHER" id="PTHR20854">
    <property type="entry name" value="INOSITOL MONOPHOSPHATASE"/>
    <property type="match status" value="1"/>
</dbReference>
<evidence type="ECO:0000313" key="6">
    <source>
        <dbReference type="EMBL" id="KRM07691.1"/>
    </source>
</evidence>
<feature type="binding site" evidence="5">
    <location>
        <position position="68"/>
    </location>
    <ligand>
        <name>Mg(2+)</name>
        <dbReference type="ChEBI" id="CHEBI:18420"/>
        <label>1</label>
        <note>catalytic</note>
    </ligand>
</feature>
<evidence type="ECO:0000256" key="4">
    <source>
        <dbReference type="ARBA" id="ARBA00022842"/>
    </source>
</evidence>
<dbReference type="GO" id="GO:0006020">
    <property type="term" value="P:inositol metabolic process"/>
    <property type="evidence" value="ECO:0007669"/>
    <property type="project" value="TreeGrafter"/>
</dbReference>
<dbReference type="InterPro" id="IPR020583">
    <property type="entry name" value="Inositol_monoP_metal-BS"/>
</dbReference>
<dbReference type="Pfam" id="PF00459">
    <property type="entry name" value="Inositol_P"/>
    <property type="match status" value="1"/>
</dbReference>
<dbReference type="GeneID" id="98318195"/>
<dbReference type="GO" id="GO:0007165">
    <property type="term" value="P:signal transduction"/>
    <property type="evidence" value="ECO:0007669"/>
    <property type="project" value="TreeGrafter"/>
</dbReference>
<evidence type="ECO:0000256" key="5">
    <source>
        <dbReference type="PIRSR" id="PIRSR600760-2"/>
    </source>
</evidence>
<evidence type="ECO:0000256" key="3">
    <source>
        <dbReference type="ARBA" id="ARBA00022801"/>
    </source>
</evidence>
<name>A0A0R1VV13_9LACO</name>
<dbReference type="GO" id="GO:0008934">
    <property type="term" value="F:inositol monophosphate 1-phosphatase activity"/>
    <property type="evidence" value="ECO:0007669"/>
    <property type="project" value="TreeGrafter"/>
</dbReference>
<feature type="binding site" evidence="5">
    <location>
        <position position="87"/>
    </location>
    <ligand>
        <name>Mg(2+)</name>
        <dbReference type="ChEBI" id="CHEBI:18420"/>
        <label>1</label>
        <note>catalytic</note>
    </ligand>
</feature>
<dbReference type="Gene3D" id="3.40.190.80">
    <property type="match status" value="1"/>
</dbReference>
<reference evidence="6 7" key="1">
    <citation type="journal article" date="2015" name="Genome Announc.">
        <title>Expanding the biotechnology potential of lactobacilli through comparative genomics of 213 strains and associated genera.</title>
        <authorList>
            <person name="Sun Z."/>
            <person name="Harris H.M."/>
            <person name="McCann A."/>
            <person name="Guo C."/>
            <person name="Argimon S."/>
            <person name="Zhang W."/>
            <person name="Yang X."/>
            <person name="Jeffery I.B."/>
            <person name="Cooney J.C."/>
            <person name="Kagawa T.F."/>
            <person name="Liu W."/>
            <person name="Song Y."/>
            <person name="Salvetti E."/>
            <person name="Wrobel A."/>
            <person name="Rasinkangas P."/>
            <person name="Parkhill J."/>
            <person name="Rea M.C."/>
            <person name="O'Sullivan O."/>
            <person name="Ritari J."/>
            <person name="Douillard F.P."/>
            <person name="Paul Ross R."/>
            <person name="Yang R."/>
            <person name="Briner A.E."/>
            <person name="Felis G.E."/>
            <person name="de Vos W.M."/>
            <person name="Barrangou R."/>
            <person name="Klaenhammer T.R."/>
            <person name="Caufield P.W."/>
            <person name="Cui Y."/>
            <person name="Zhang H."/>
            <person name="O'Toole P.W."/>
        </authorList>
    </citation>
    <scope>NUCLEOTIDE SEQUENCE [LARGE SCALE GENOMIC DNA]</scope>
    <source>
        <strain evidence="6 7">DSM 18630</strain>
    </source>
</reference>
<protein>
    <submittedName>
        <fullName evidence="6">Fructose-1 6-bisphosphatase</fullName>
    </submittedName>
</protein>
<keyword evidence="4 5" id="KW-0460">Magnesium</keyword>
<comment type="cofactor">
    <cofactor evidence="1 5">
        <name>Mg(2+)</name>
        <dbReference type="ChEBI" id="CHEBI:18420"/>
    </cofactor>
</comment>
<keyword evidence="3" id="KW-0378">Hydrolase</keyword>
<proteinExistence type="predicted"/>
<dbReference type="FunFam" id="3.30.540.10:FF:000003">
    <property type="entry name" value="Inositol-1-monophosphatase"/>
    <property type="match status" value="1"/>
</dbReference>
<dbReference type="EMBL" id="AZGB01000005">
    <property type="protein sequence ID" value="KRM07691.1"/>
    <property type="molecule type" value="Genomic_DNA"/>
</dbReference>
<dbReference type="RefSeq" id="WP_057870935.1">
    <property type="nucleotide sequence ID" value="NZ_AZGB01000005.1"/>
</dbReference>
<dbReference type="Gene3D" id="3.30.540.10">
    <property type="entry name" value="Fructose-1,6-Bisphosphatase, subunit A, domain 1"/>
    <property type="match status" value="1"/>
</dbReference>
<organism evidence="6 7">
    <name type="scientific">Liquorilactobacillus ghanensis DSM 18630</name>
    <dbReference type="NCBI Taxonomy" id="1423750"/>
    <lineage>
        <taxon>Bacteria</taxon>
        <taxon>Bacillati</taxon>
        <taxon>Bacillota</taxon>
        <taxon>Bacilli</taxon>
        <taxon>Lactobacillales</taxon>
        <taxon>Lactobacillaceae</taxon>
        <taxon>Liquorilactobacillus</taxon>
    </lineage>
</organism>
<keyword evidence="2 5" id="KW-0479">Metal-binding</keyword>
<dbReference type="GO" id="GO:0046872">
    <property type="term" value="F:metal ion binding"/>
    <property type="evidence" value="ECO:0007669"/>
    <property type="project" value="UniProtKB-KW"/>
</dbReference>
<dbReference type="Proteomes" id="UP000051451">
    <property type="component" value="Unassembled WGS sequence"/>
</dbReference>
<dbReference type="CDD" id="cd01637">
    <property type="entry name" value="IMPase_like"/>
    <property type="match status" value="1"/>
</dbReference>
<dbReference type="SUPFAM" id="SSF56655">
    <property type="entry name" value="Carbohydrate phosphatase"/>
    <property type="match status" value="1"/>
</dbReference>
<keyword evidence="7" id="KW-1185">Reference proteome</keyword>
<dbReference type="PROSITE" id="PS00629">
    <property type="entry name" value="IMP_1"/>
    <property type="match status" value="1"/>
</dbReference>
<dbReference type="PRINTS" id="PR00377">
    <property type="entry name" value="IMPHPHTASES"/>
</dbReference>
<gene>
    <name evidence="6" type="ORF">FC89_GL000131</name>
</gene>
<evidence type="ECO:0000313" key="7">
    <source>
        <dbReference type="Proteomes" id="UP000051451"/>
    </source>
</evidence>
<dbReference type="STRING" id="1423750.FC89_GL000131"/>
<dbReference type="PATRIC" id="fig|1423750.3.peg.132"/>
<sequence>METEKINQLVIGWLQQAREMILASFSRKLTVETKTSRNDLVTELDRQIENFLVQQIKANFPAAQIISEESRPKLKKFDPQQPLWIIDPIDGTMNFVKTHHDFAIMIGIYQQNQGKLGYIYDVMNDRLYHGGPEKGVFCNQQRLKPPADLPLNQGLLEVGALTLLYDRFHLQKIALASNGVRIYGSAGIQIIRVLTGQVIGYVSHLKPWDLAAGRVLAETLGLTVKTIDGSIPDVLSSVDVLVATKNAQEDIVRMAQAPY</sequence>
<dbReference type="PANTHER" id="PTHR20854:SF4">
    <property type="entry name" value="INOSITOL-1-MONOPHOSPHATASE-RELATED"/>
    <property type="match status" value="1"/>
</dbReference>
<accession>A0A0R1VV13</accession>
<feature type="binding site" evidence="5">
    <location>
        <position position="89"/>
    </location>
    <ligand>
        <name>Mg(2+)</name>
        <dbReference type="ChEBI" id="CHEBI:18420"/>
        <label>1</label>
        <note>catalytic</note>
    </ligand>
</feature>
<dbReference type="AlphaFoldDB" id="A0A0R1VV13"/>
<evidence type="ECO:0000256" key="1">
    <source>
        <dbReference type="ARBA" id="ARBA00001946"/>
    </source>
</evidence>
<comment type="caution">
    <text evidence="6">The sequence shown here is derived from an EMBL/GenBank/DDBJ whole genome shotgun (WGS) entry which is preliminary data.</text>
</comment>
<evidence type="ECO:0000256" key="2">
    <source>
        <dbReference type="ARBA" id="ARBA00022723"/>
    </source>
</evidence>
<dbReference type="InterPro" id="IPR000760">
    <property type="entry name" value="Inositol_monophosphatase-like"/>
</dbReference>
<feature type="binding site" evidence="5">
    <location>
        <position position="209"/>
    </location>
    <ligand>
        <name>Mg(2+)</name>
        <dbReference type="ChEBI" id="CHEBI:18420"/>
        <label>1</label>
        <note>catalytic</note>
    </ligand>
</feature>